<feature type="chain" id="PRO_5003868226" description="Peptidase A1 domain-containing protein" evidence="1">
    <location>
        <begin position="25"/>
        <end position="106"/>
    </location>
</feature>
<feature type="domain" description="Peptidase A1" evidence="2">
    <location>
        <begin position="76"/>
        <end position="106"/>
    </location>
</feature>
<keyword evidence="1" id="KW-0732">Signal</keyword>
<reference evidence="4" key="1">
    <citation type="journal article" date="2010" name="Genome Biol.">
        <title>Genome sequence of the necrotrophic plant pathogen Pythium ultimum reveals original pathogenicity mechanisms and effector repertoire.</title>
        <authorList>
            <person name="Levesque C.A."/>
            <person name="Brouwer H."/>
            <person name="Cano L."/>
            <person name="Hamilton J.P."/>
            <person name="Holt C."/>
            <person name="Huitema E."/>
            <person name="Raffaele S."/>
            <person name="Robideau G.P."/>
            <person name="Thines M."/>
            <person name="Win J."/>
            <person name="Zerillo M.M."/>
            <person name="Beakes G.W."/>
            <person name="Boore J.L."/>
            <person name="Busam D."/>
            <person name="Dumas B."/>
            <person name="Ferriera S."/>
            <person name="Fuerstenberg S.I."/>
            <person name="Gachon C.M."/>
            <person name="Gaulin E."/>
            <person name="Govers F."/>
            <person name="Grenville-Briggs L."/>
            <person name="Horner N."/>
            <person name="Hostetler J."/>
            <person name="Jiang R.H."/>
            <person name="Johnson J."/>
            <person name="Krajaejun T."/>
            <person name="Lin H."/>
            <person name="Meijer H.J."/>
            <person name="Moore B."/>
            <person name="Morris P."/>
            <person name="Phuntmart V."/>
            <person name="Puiu D."/>
            <person name="Shetty J."/>
            <person name="Stajich J.E."/>
            <person name="Tripathy S."/>
            <person name="Wawra S."/>
            <person name="van West P."/>
            <person name="Whitty B.R."/>
            <person name="Coutinho P.M."/>
            <person name="Henrissat B."/>
            <person name="Martin F."/>
            <person name="Thomas P.D."/>
            <person name="Tyler B.M."/>
            <person name="De Vries R.P."/>
            <person name="Kamoun S."/>
            <person name="Yandell M."/>
            <person name="Tisserat N."/>
            <person name="Buell C.R."/>
        </authorList>
    </citation>
    <scope>NUCLEOTIDE SEQUENCE</scope>
    <source>
        <strain evidence="4">DAOM:BR144</strain>
    </source>
</reference>
<dbReference type="HOGENOM" id="CLU_2228573_0_0_1"/>
<keyword evidence="4" id="KW-1185">Reference proteome</keyword>
<dbReference type="SUPFAM" id="SSF50630">
    <property type="entry name" value="Acid proteases"/>
    <property type="match status" value="1"/>
</dbReference>
<evidence type="ECO:0000259" key="2">
    <source>
        <dbReference type="PROSITE" id="PS51767"/>
    </source>
</evidence>
<dbReference type="InParanoid" id="K3WTY0"/>
<evidence type="ECO:0000313" key="3">
    <source>
        <dbReference type="EnsemblProtists" id="PYU1_T008426"/>
    </source>
</evidence>
<proteinExistence type="predicted"/>
<dbReference type="VEuPathDB" id="FungiDB:PYU1_G008410"/>
<organism evidence="3 4">
    <name type="scientific">Globisporangium ultimum (strain ATCC 200006 / CBS 805.95 / DAOM BR144)</name>
    <name type="common">Pythium ultimum</name>
    <dbReference type="NCBI Taxonomy" id="431595"/>
    <lineage>
        <taxon>Eukaryota</taxon>
        <taxon>Sar</taxon>
        <taxon>Stramenopiles</taxon>
        <taxon>Oomycota</taxon>
        <taxon>Peronosporomycetes</taxon>
        <taxon>Pythiales</taxon>
        <taxon>Pythiaceae</taxon>
        <taxon>Globisporangium</taxon>
    </lineage>
</organism>
<evidence type="ECO:0000256" key="1">
    <source>
        <dbReference type="SAM" id="SignalP"/>
    </source>
</evidence>
<dbReference type="EnsemblProtists" id="PYU1_T008426">
    <property type="protein sequence ID" value="PYU1_T008426"/>
    <property type="gene ID" value="PYU1_G008410"/>
</dbReference>
<feature type="signal peptide" evidence="1">
    <location>
        <begin position="1"/>
        <end position="24"/>
    </location>
</feature>
<name>K3WTY0_GLOUD</name>
<dbReference type="InterPro" id="IPR033121">
    <property type="entry name" value="PEPTIDASE_A1"/>
</dbReference>
<dbReference type="Gene3D" id="2.40.70.10">
    <property type="entry name" value="Acid Proteases"/>
    <property type="match status" value="1"/>
</dbReference>
<dbReference type="AlphaFoldDB" id="K3WTY0"/>
<reference evidence="3" key="3">
    <citation type="submission" date="2015-02" db="UniProtKB">
        <authorList>
            <consortium name="EnsemblProtists"/>
        </authorList>
    </citation>
    <scope>IDENTIFICATION</scope>
    <source>
        <strain evidence="3">DAOM BR144</strain>
    </source>
</reference>
<dbReference type="STRING" id="431595.K3WTY0"/>
<dbReference type="InterPro" id="IPR021109">
    <property type="entry name" value="Peptidase_aspartic_dom_sf"/>
</dbReference>
<dbReference type="EMBL" id="GL376613">
    <property type="status" value="NOT_ANNOTATED_CDS"/>
    <property type="molecule type" value="Genomic_DNA"/>
</dbReference>
<protein>
    <recommendedName>
        <fullName evidence="2">Peptidase A1 domain-containing protein</fullName>
    </recommendedName>
</protein>
<accession>K3WTY0</accession>
<evidence type="ECO:0000313" key="4">
    <source>
        <dbReference type="Proteomes" id="UP000019132"/>
    </source>
</evidence>
<dbReference type="eggNOG" id="KOG1339">
    <property type="taxonomic scope" value="Eukaryota"/>
</dbReference>
<sequence length="106" mass="11405">MVLVFQKSVATSLLLLAGASAGVADVKMTAPQGMTLQLHRIEDHAKMHSEVYRRRRLQNVDGKLEVVPLNLGLGTHYAWVYAGTPPQRASVITDTGSGLMAFPCSG</sequence>
<reference evidence="4" key="2">
    <citation type="submission" date="2010-04" db="EMBL/GenBank/DDBJ databases">
        <authorList>
            <person name="Buell R."/>
            <person name="Hamilton J."/>
            <person name="Hostetler J."/>
        </authorList>
    </citation>
    <scope>NUCLEOTIDE SEQUENCE [LARGE SCALE GENOMIC DNA]</scope>
    <source>
        <strain evidence="4">DAOM:BR144</strain>
    </source>
</reference>
<dbReference type="PROSITE" id="PS51767">
    <property type="entry name" value="PEPTIDASE_A1"/>
    <property type="match status" value="1"/>
</dbReference>
<dbReference type="Proteomes" id="UP000019132">
    <property type="component" value="Unassembled WGS sequence"/>
</dbReference>